<keyword evidence="4 7" id="KW-0812">Transmembrane</keyword>
<feature type="transmembrane region" description="Helical" evidence="7">
    <location>
        <begin position="420"/>
        <end position="442"/>
    </location>
</feature>
<accession>A0A6A5FGU9</accession>
<dbReference type="InterPro" id="IPR008276">
    <property type="entry name" value="C_nuclsd_transpt"/>
</dbReference>
<evidence type="ECO:0000256" key="3">
    <source>
        <dbReference type="ARBA" id="ARBA00022475"/>
    </source>
</evidence>
<feature type="transmembrane region" description="Helical" evidence="7">
    <location>
        <begin position="258"/>
        <end position="279"/>
    </location>
</feature>
<dbReference type="InterPro" id="IPR011642">
    <property type="entry name" value="Gate_dom"/>
</dbReference>
<dbReference type="InterPro" id="IPR011657">
    <property type="entry name" value="CNT_C_dom"/>
</dbReference>
<dbReference type="AlphaFoldDB" id="A0A6A5FGU9"/>
<feature type="transmembrane region" description="Helical" evidence="7">
    <location>
        <begin position="334"/>
        <end position="356"/>
    </location>
</feature>
<evidence type="ECO:0000259" key="11">
    <source>
        <dbReference type="Pfam" id="PF07670"/>
    </source>
</evidence>
<gene>
    <name evidence="12" type="ORF">PFLUV_G00071330</name>
</gene>
<dbReference type="Proteomes" id="UP000465112">
    <property type="component" value="Chromosome 6"/>
</dbReference>
<dbReference type="NCBIfam" id="TIGR00804">
    <property type="entry name" value="nupC"/>
    <property type="match status" value="1"/>
</dbReference>
<sequence length="658" mass="73179">MNSKRMELDGIKKKSRKRGEDNNAFKSEEQIYIDVDSAPEVTDDAHIKTDQHNKSFPERKMEAFQGYLAEHKDQIHRIIYLVLAAGLVAIVIAACVLNFNRAVVLQVITLVTIFFLVWDWMMERYGDRVWEELSPIRDLLSRNWFWIRWITYVLLLMALVCWLALDIAQQGTRQLVSFFGLLLLIFLMLLFSKHPFRWCWQTLLCGIGLQFVFGLLILRTTFGLGGLEWVGKQVERFLSFTDIGSKFVFGASYRDHNFVFQVMPILVFLSSIISILYYIGFMPWLIYKIGFIMQVTMGTSPAESMAAAGNIFLGHTDSPLLIRPYISGLTRSEIHAVMTGGFASVSGTILGAYISFGVEATHLLTASLMSAPASLAIAKMFWPETETASATASHDIKIDHGESKNVLEAASQGASCAVGLVANIVVNLIAFLALLAFLDAAFSWLGEMLDCPQLSFSLICSYMFMPLSLIMGVSWEDSFIVAELIGTKTIINEFVAYQKLSEFISRRKAGGPEYVDNIKQYISVHSETIATYALCGFSNLASLGMSIGALSSLAPDRRADISSCAFRSLIAGSVSCFMTACIAGMLYIPDLQCSHFLSTEFTNVTSSSQLVTCCTQLYNSVTVYELLNMTIGEGFNQSSLQHCCTLTPLTHFNCSLVL</sequence>
<feature type="transmembrane region" description="Helical" evidence="7">
    <location>
        <begin position="198"/>
        <end position="218"/>
    </location>
</feature>
<dbReference type="InterPro" id="IPR018270">
    <property type="entry name" value="C_nuclsd_transpt_met_bac"/>
</dbReference>
<reference evidence="12 13" key="1">
    <citation type="submission" date="2019-06" db="EMBL/GenBank/DDBJ databases">
        <title>A chromosome-scale genome assembly of the European perch, Perca fluviatilis.</title>
        <authorList>
            <person name="Roques C."/>
            <person name="Zahm M."/>
            <person name="Cabau C."/>
            <person name="Klopp C."/>
            <person name="Bouchez O."/>
            <person name="Donnadieu C."/>
            <person name="Kuhl H."/>
            <person name="Gislard M."/>
            <person name="Guendouz S."/>
            <person name="Journot L."/>
            <person name="Haffray P."/>
            <person name="Bestin A."/>
            <person name="Morvezen R."/>
            <person name="Feron R."/>
            <person name="Wen M."/>
            <person name="Jouanno E."/>
            <person name="Herpin A."/>
            <person name="Schartl M."/>
            <person name="Postlethwait J."/>
            <person name="Schaerlinger B."/>
            <person name="Chardard D."/>
            <person name="Lecocq T."/>
            <person name="Poncet C."/>
            <person name="Jaffrelo L."/>
            <person name="Lampietro C."/>
            <person name="Guiguen Y."/>
        </authorList>
    </citation>
    <scope>NUCLEOTIDE SEQUENCE [LARGE SCALE GENOMIC DNA]</scope>
    <source>
        <tissue evidence="12">Blood</tissue>
    </source>
</reference>
<feature type="transmembrane region" description="Helical" evidence="7">
    <location>
        <begin position="78"/>
        <end position="99"/>
    </location>
</feature>
<evidence type="ECO:0000259" key="9">
    <source>
        <dbReference type="Pfam" id="PF01773"/>
    </source>
</evidence>
<evidence type="ECO:0000313" key="13">
    <source>
        <dbReference type="Proteomes" id="UP000465112"/>
    </source>
</evidence>
<keyword evidence="7" id="KW-0813">Transport</keyword>
<organism evidence="12 13">
    <name type="scientific">Perca fluviatilis</name>
    <name type="common">European perch</name>
    <dbReference type="NCBI Taxonomy" id="8168"/>
    <lineage>
        <taxon>Eukaryota</taxon>
        <taxon>Metazoa</taxon>
        <taxon>Chordata</taxon>
        <taxon>Craniata</taxon>
        <taxon>Vertebrata</taxon>
        <taxon>Euteleostomi</taxon>
        <taxon>Actinopterygii</taxon>
        <taxon>Neopterygii</taxon>
        <taxon>Teleostei</taxon>
        <taxon>Neoteleostei</taxon>
        <taxon>Acanthomorphata</taxon>
        <taxon>Eupercaria</taxon>
        <taxon>Perciformes</taxon>
        <taxon>Percoidei</taxon>
        <taxon>Percidae</taxon>
        <taxon>Percinae</taxon>
        <taxon>Perca</taxon>
    </lineage>
</organism>
<evidence type="ECO:0000313" key="12">
    <source>
        <dbReference type="EMBL" id="KAF1389234.1"/>
    </source>
</evidence>
<keyword evidence="13" id="KW-1185">Reference proteome</keyword>
<evidence type="ECO:0000256" key="2">
    <source>
        <dbReference type="ARBA" id="ARBA00009033"/>
    </source>
</evidence>
<feature type="region of interest" description="Disordered" evidence="8">
    <location>
        <begin position="1"/>
        <end position="25"/>
    </location>
</feature>
<evidence type="ECO:0000259" key="10">
    <source>
        <dbReference type="Pfam" id="PF07662"/>
    </source>
</evidence>
<dbReference type="Pfam" id="PF07662">
    <property type="entry name" value="Nucleos_tra2_C"/>
    <property type="match status" value="1"/>
</dbReference>
<dbReference type="GO" id="GO:0015864">
    <property type="term" value="P:pyrimidine nucleoside transport"/>
    <property type="evidence" value="ECO:0007669"/>
    <property type="project" value="TreeGrafter"/>
</dbReference>
<evidence type="ECO:0000256" key="5">
    <source>
        <dbReference type="ARBA" id="ARBA00022989"/>
    </source>
</evidence>
<feature type="domain" description="Concentrative nucleoside transporter C-terminal" evidence="10">
    <location>
        <begin position="362"/>
        <end position="584"/>
    </location>
</feature>
<keyword evidence="5 7" id="KW-1133">Transmembrane helix</keyword>
<feature type="domain" description="Concentrative nucleoside transporter N-terminal" evidence="9">
    <location>
        <begin position="179"/>
        <end position="251"/>
    </location>
</feature>
<proteinExistence type="inferred from homology"/>
<evidence type="ECO:0000256" key="7">
    <source>
        <dbReference type="RuleBase" id="RU362018"/>
    </source>
</evidence>
<dbReference type="GO" id="GO:0015860">
    <property type="term" value="P:purine nucleoside transmembrane transport"/>
    <property type="evidence" value="ECO:0007669"/>
    <property type="project" value="TreeGrafter"/>
</dbReference>
<evidence type="ECO:0000256" key="4">
    <source>
        <dbReference type="ARBA" id="ARBA00022692"/>
    </source>
</evidence>
<dbReference type="Pfam" id="PF07670">
    <property type="entry name" value="Gate"/>
    <property type="match status" value="1"/>
</dbReference>
<protein>
    <recommendedName>
        <fullName evidence="7">Sodium/nucleoside cotransporter</fullName>
    </recommendedName>
</protein>
<dbReference type="EMBL" id="VHII01000006">
    <property type="protein sequence ID" value="KAF1389234.1"/>
    <property type="molecule type" value="Genomic_DNA"/>
</dbReference>
<keyword evidence="3" id="KW-1003">Cell membrane</keyword>
<dbReference type="PANTHER" id="PTHR10590:SF4">
    <property type="entry name" value="SOLUTE CARRIER FAMILY 28 MEMBER 3"/>
    <property type="match status" value="1"/>
</dbReference>
<comment type="similarity">
    <text evidence="2 7">Belongs to the concentrative nucleoside transporter (CNT) (TC 2.A.41) family.</text>
</comment>
<dbReference type="OrthoDB" id="6075923at2759"/>
<feature type="transmembrane region" description="Helical" evidence="7">
    <location>
        <begin position="454"/>
        <end position="475"/>
    </location>
</feature>
<evidence type="ECO:0000256" key="8">
    <source>
        <dbReference type="SAM" id="MobiDB-lite"/>
    </source>
</evidence>
<feature type="transmembrane region" description="Helical" evidence="7">
    <location>
        <begin position="143"/>
        <end position="165"/>
    </location>
</feature>
<dbReference type="Pfam" id="PF01773">
    <property type="entry name" value="Nucleos_tra2_N"/>
    <property type="match status" value="1"/>
</dbReference>
<evidence type="ECO:0000256" key="6">
    <source>
        <dbReference type="ARBA" id="ARBA00023136"/>
    </source>
</evidence>
<comment type="subcellular location">
    <subcellularLocation>
        <location evidence="1">Cell membrane</location>
        <topology evidence="1">Multi-pass membrane protein</topology>
    </subcellularLocation>
</comment>
<name>A0A6A5FGU9_PERFL</name>
<dbReference type="PANTHER" id="PTHR10590">
    <property type="entry name" value="SODIUM/NUCLEOSIDE COTRANSPORTER"/>
    <property type="match status" value="1"/>
</dbReference>
<comment type="caution">
    <text evidence="12">The sequence shown here is derived from an EMBL/GenBank/DDBJ whole genome shotgun (WGS) entry which is preliminary data.</text>
</comment>
<evidence type="ECO:0000256" key="1">
    <source>
        <dbReference type="ARBA" id="ARBA00004651"/>
    </source>
</evidence>
<feature type="domain" description="Nucleoside transporter/FeoB GTPase Gate" evidence="11">
    <location>
        <begin position="259"/>
        <end position="357"/>
    </location>
</feature>
<feature type="transmembrane region" description="Helical" evidence="7">
    <location>
        <begin position="105"/>
        <end position="122"/>
    </location>
</feature>
<dbReference type="GO" id="GO:0005886">
    <property type="term" value="C:plasma membrane"/>
    <property type="evidence" value="ECO:0007669"/>
    <property type="project" value="UniProtKB-SubCell"/>
</dbReference>
<keyword evidence="6 7" id="KW-0472">Membrane</keyword>
<feature type="transmembrane region" description="Helical" evidence="7">
    <location>
        <begin position="565"/>
        <end position="588"/>
    </location>
</feature>
<feature type="transmembrane region" description="Helical" evidence="7">
    <location>
        <begin position="171"/>
        <end position="191"/>
    </location>
</feature>
<dbReference type="InterPro" id="IPR002668">
    <property type="entry name" value="CNT_N_dom"/>
</dbReference>
<dbReference type="GO" id="GO:0015389">
    <property type="term" value="F:pyrimidine- and adenosine-specific:sodium symporter activity"/>
    <property type="evidence" value="ECO:0007669"/>
    <property type="project" value="TreeGrafter"/>
</dbReference>